<evidence type="ECO:0000256" key="3">
    <source>
        <dbReference type="ARBA" id="ARBA00022692"/>
    </source>
</evidence>
<dbReference type="SUPFAM" id="SSF82866">
    <property type="entry name" value="Multidrug efflux transporter AcrB transmembrane domain"/>
    <property type="match status" value="2"/>
</dbReference>
<keyword evidence="5 6" id="KW-0472">Membrane</keyword>
<organism evidence="8 9">
    <name type="scientific">Nitrosovibrio tenuis</name>
    <dbReference type="NCBI Taxonomy" id="1233"/>
    <lineage>
        <taxon>Bacteria</taxon>
        <taxon>Pseudomonadati</taxon>
        <taxon>Pseudomonadota</taxon>
        <taxon>Betaproteobacteria</taxon>
        <taxon>Nitrosomonadales</taxon>
        <taxon>Nitrosomonadaceae</taxon>
        <taxon>Nitrosovibrio</taxon>
    </lineage>
</organism>
<dbReference type="Pfam" id="PF03176">
    <property type="entry name" value="MMPL"/>
    <property type="match status" value="2"/>
</dbReference>
<accession>A0A1H7LSX8</accession>
<evidence type="ECO:0000259" key="7">
    <source>
        <dbReference type="Pfam" id="PF03176"/>
    </source>
</evidence>
<evidence type="ECO:0000256" key="4">
    <source>
        <dbReference type="ARBA" id="ARBA00022989"/>
    </source>
</evidence>
<feature type="domain" description="Membrane transport protein MMPL" evidence="7">
    <location>
        <begin position="239"/>
        <end position="463"/>
    </location>
</feature>
<proteinExistence type="predicted"/>
<dbReference type="InterPro" id="IPR050545">
    <property type="entry name" value="Mycobact_MmpL"/>
</dbReference>
<evidence type="ECO:0000256" key="2">
    <source>
        <dbReference type="ARBA" id="ARBA00022475"/>
    </source>
</evidence>
<dbReference type="Gene3D" id="1.20.1640.10">
    <property type="entry name" value="Multidrug efflux transporter AcrB transmembrane domain"/>
    <property type="match status" value="2"/>
</dbReference>
<dbReference type="EMBL" id="FOBH01000004">
    <property type="protein sequence ID" value="SEL02022.1"/>
    <property type="molecule type" value="Genomic_DNA"/>
</dbReference>
<feature type="transmembrane region" description="Helical" evidence="6">
    <location>
        <begin position="829"/>
        <end position="847"/>
    </location>
</feature>
<feature type="transmembrane region" description="Helical" evidence="6">
    <location>
        <begin position="761"/>
        <end position="781"/>
    </location>
</feature>
<dbReference type="RefSeq" id="WP_090828377.1">
    <property type="nucleotide sequence ID" value="NZ_FOBH01000004.1"/>
</dbReference>
<evidence type="ECO:0000313" key="9">
    <source>
        <dbReference type="Proteomes" id="UP000198620"/>
    </source>
</evidence>
<reference evidence="8 9" key="1">
    <citation type="submission" date="2016-10" db="EMBL/GenBank/DDBJ databases">
        <authorList>
            <person name="de Groot N.N."/>
        </authorList>
    </citation>
    <scope>NUCLEOTIDE SEQUENCE [LARGE SCALE GENOMIC DNA]</scope>
    <source>
        <strain evidence="8 9">Nv1</strain>
    </source>
</reference>
<dbReference type="GO" id="GO:0005886">
    <property type="term" value="C:plasma membrane"/>
    <property type="evidence" value="ECO:0007669"/>
    <property type="project" value="UniProtKB-SubCell"/>
</dbReference>
<gene>
    <name evidence="8" type="ORF">SAMN05216387_104155</name>
</gene>
<dbReference type="InterPro" id="IPR004869">
    <property type="entry name" value="MMPL_dom"/>
</dbReference>
<keyword evidence="3 6" id="KW-0812">Transmembrane</keyword>
<keyword evidence="9" id="KW-1185">Reference proteome</keyword>
<feature type="transmembrane region" description="Helical" evidence="6">
    <location>
        <begin position="787"/>
        <end position="808"/>
    </location>
</feature>
<keyword evidence="2" id="KW-1003">Cell membrane</keyword>
<protein>
    <recommendedName>
        <fullName evidence="7">Membrane transport protein MMPL domain-containing protein</fullName>
    </recommendedName>
</protein>
<evidence type="ECO:0000313" key="8">
    <source>
        <dbReference type="EMBL" id="SEL02022.1"/>
    </source>
</evidence>
<dbReference type="PANTHER" id="PTHR33406">
    <property type="entry name" value="MEMBRANE PROTEIN MJ1562-RELATED"/>
    <property type="match status" value="1"/>
</dbReference>
<comment type="subcellular location">
    <subcellularLocation>
        <location evidence="1">Cell membrane</location>
        <topology evidence="1">Multi-pass membrane protein</topology>
    </subcellularLocation>
</comment>
<feature type="transmembrane region" description="Helical" evidence="6">
    <location>
        <begin position="335"/>
        <end position="357"/>
    </location>
</feature>
<dbReference type="Proteomes" id="UP000198620">
    <property type="component" value="Unassembled WGS sequence"/>
</dbReference>
<dbReference type="STRING" id="1233.SAMN05216387_104155"/>
<evidence type="ECO:0000256" key="5">
    <source>
        <dbReference type="ARBA" id="ARBA00023136"/>
    </source>
</evidence>
<feature type="transmembrane region" description="Helical" evidence="6">
    <location>
        <begin position="734"/>
        <end position="754"/>
    </location>
</feature>
<name>A0A1H7LSX8_9PROT</name>
<dbReference type="PANTHER" id="PTHR33406:SF13">
    <property type="entry name" value="MEMBRANE PROTEIN YDFJ"/>
    <property type="match status" value="1"/>
</dbReference>
<sequence length="897" mass="97714">MTPPPHASSHSRTYELFAHWSVISYRYGGWVLLIALLVAAGCGIYVSRHLGMNTDTTDMLSEHLPFRVNMKHYNKTFPQDVDTMLAVLEAPTPEQAQIATKRLVTRLKQDTLNFHDIYPPKVDDFFSRNALLYESIPELERITDRLAAAQPLIAHIARDPSLQALAAVISGAVEELRKGRTMELRPVLAGVSATVDARLAGSPRELSWQTLFQGEPQKRKYQELIVIKPRLDYSQLFPAEQSISALRAAARETGVTDDSPVRLRITGEVALADDELNSSLRGMEFAGVLTFVLVGVVLYFAMRTGGLILNVLVCLTMGLILTAAFATAVVGHLNLISIAFAVLYIGLGADFAIHFLLRYREVLEGRALPAEAMRMSGGDAGAALTACTITNAIGFYAFIPTDYKGVAELGIISGTGMIISLLVTLTIGPALLRFLPKRFPTKSVNGKSPVGKVLELSLRWHKLTYAVTLAASIAALAMLPQVRFDYNLLNMQDQNGEAIKTFRELLSEPDHSPWHAFTLAKDRNEAAHLAQRLAELPEVNKVVTLLDFVPKDQDEKLMLIEEMALTMGPITLSTGKRVAGEHISAQQRKALNELAASLDQLIADHPHHPAAEAARALRVSLGKLFAQLDAANPAERNNLLRSVEEDLLATLPTALENLRAATNAAPFGEQDLPESLSQRWRSQSGEYRLAIYPAEDLNDNEALRRFVHAVQRVAPNATGAPMVSLEAGEAVVQAFIQAFLLALAGIIVALLIVLRSFKYALLVLIPLLLSSLFTAAFTVLLGVPFNFANIIALPLLLGLGIDSSLHMVHRSLNNELVSEVLIHTSTARAIFYSALTALVDFASLMLSSHQGTASMGILLTVGLTFTLICTLVILPVLLRAPTRSIGAGNSEEARSRS</sequence>
<feature type="transmembrane region" description="Helical" evidence="6">
    <location>
        <begin position="282"/>
        <end position="300"/>
    </location>
</feature>
<feature type="transmembrane region" description="Helical" evidence="6">
    <location>
        <begin position="411"/>
        <end position="432"/>
    </location>
</feature>
<feature type="transmembrane region" description="Helical" evidence="6">
    <location>
        <begin position="27"/>
        <end position="46"/>
    </location>
</feature>
<feature type="transmembrane region" description="Helical" evidence="6">
    <location>
        <begin position="307"/>
        <end position="329"/>
    </location>
</feature>
<dbReference type="OrthoDB" id="7067407at2"/>
<keyword evidence="4 6" id="KW-1133">Transmembrane helix</keyword>
<dbReference type="NCBIfam" id="TIGR03480">
    <property type="entry name" value="HpnN"/>
    <property type="match status" value="1"/>
</dbReference>
<dbReference type="AlphaFoldDB" id="A0A1H7LSX8"/>
<feature type="domain" description="Membrane transport protein MMPL" evidence="7">
    <location>
        <begin position="714"/>
        <end position="880"/>
    </location>
</feature>
<feature type="transmembrane region" description="Helical" evidence="6">
    <location>
        <begin position="378"/>
        <end position="399"/>
    </location>
</feature>
<evidence type="ECO:0000256" key="1">
    <source>
        <dbReference type="ARBA" id="ARBA00004651"/>
    </source>
</evidence>
<feature type="transmembrane region" description="Helical" evidence="6">
    <location>
        <begin position="853"/>
        <end position="878"/>
    </location>
</feature>
<dbReference type="InterPro" id="IPR017841">
    <property type="entry name" value="Hopanoid_biosynth_HpnN"/>
</dbReference>
<evidence type="ECO:0000256" key="6">
    <source>
        <dbReference type="SAM" id="Phobius"/>
    </source>
</evidence>